<dbReference type="InterPro" id="IPR052906">
    <property type="entry name" value="Type_IV_Methyl-Rstrct_Enzyme"/>
</dbReference>
<dbReference type="PANTHER" id="PTHR30015:SF6">
    <property type="entry name" value="SLL1429 PROTEIN"/>
    <property type="match status" value="1"/>
</dbReference>
<feature type="domain" description="Restriction endonuclease type IV Mrr" evidence="1">
    <location>
        <begin position="235"/>
        <end position="328"/>
    </location>
</feature>
<gene>
    <name evidence="2" type="ORF">PS925_04493</name>
</gene>
<dbReference type="Gene3D" id="3.40.1350.10">
    <property type="match status" value="1"/>
</dbReference>
<dbReference type="InterPro" id="IPR011335">
    <property type="entry name" value="Restrct_endonuc-II-like"/>
</dbReference>
<dbReference type="PANTHER" id="PTHR30015">
    <property type="entry name" value="MRR RESTRICTION SYSTEM PROTEIN"/>
    <property type="match status" value="1"/>
</dbReference>
<dbReference type="InterPro" id="IPR011856">
    <property type="entry name" value="tRNA_endonuc-like_dom_sf"/>
</dbReference>
<dbReference type="GO" id="GO:0015666">
    <property type="term" value="F:restriction endodeoxyribonuclease activity"/>
    <property type="evidence" value="ECO:0007669"/>
    <property type="project" value="TreeGrafter"/>
</dbReference>
<dbReference type="Pfam" id="PF04471">
    <property type="entry name" value="Mrr_cat"/>
    <property type="match status" value="1"/>
</dbReference>
<dbReference type="SUPFAM" id="SSF52980">
    <property type="entry name" value="Restriction endonuclease-like"/>
    <property type="match status" value="1"/>
</dbReference>
<evidence type="ECO:0000313" key="2">
    <source>
        <dbReference type="EMBL" id="VVQ18796.1"/>
    </source>
</evidence>
<organism evidence="2 3">
    <name type="scientific">Pseudomonas fluorescens</name>
    <dbReference type="NCBI Taxonomy" id="294"/>
    <lineage>
        <taxon>Bacteria</taxon>
        <taxon>Pseudomonadati</taxon>
        <taxon>Pseudomonadota</taxon>
        <taxon>Gammaproteobacteria</taxon>
        <taxon>Pseudomonadales</taxon>
        <taxon>Pseudomonadaceae</taxon>
        <taxon>Pseudomonas</taxon>
    </lineage>
</organism>
<evidence type="ECO:0000313" key="3">
    <source>
        <dbReference type="Proteomes" id="UP000412311"/>
    </source>
</evidence>
<proteinExistence type="predicted"/>
<evidence type="ECO:0000259" key="1">
    <source>
        <dbReference type="Pfam" id="PF04471"/>
    </source>
</evidence>
<name>A0A5E7V8I2_PSEFL</name>
<reference evidence="2 3" key="1">
    <citation type="submission" date="2019-09" db="EMBL/GenBank/DDBJ databases">
        <authorList>
            <person name="Chandra G."/>
            <person name="Truman W A."/>
        </authorList>
    </citation>
    <scope>NUCLEOTIDE SEQUENCE [LARGE SCALE GENOMIC DNA]</scope>
    <source>
        <strain evidence="2">PS925</strain>
    </source>
</reference>
<accession>A0A5E7V8I2</accession>
<protein>
    <recommendedName>
        <fullName evidence="1">Restriction endonuclease type IV Mrr domain-containing protein</fullName>
    </recommendedName>
</protein>
<dbReference type="GO" id="GO:0003677">
    <property type="term" value="F:DNA binding"/>
    <property type="evidence" value="ECO:0007669"/>
    <property type="project" value="InterPro"/>
</dbReference>
<dbReference type="AlphaFoldDB" id="A0A5E7V8I2"/>
<dbReference type="GO" id="GO:0009307">
    <property type="term" value="P:DNA restriction-modification system"/>
    <property type="evidence" value="ECO:0007669"/>
    <property type="project" value="InterPro"/>
</dbReference>
<dbReference type="RefSeq" id="WP_150794885.1">
    <property type="nucleotide sequence ID" value="NZ_CABVJG010000014.1"/>
</dbReference>
<dbReference type="Proteomes" id="UP000412311">
    <property type="component" value="Unassembled WGS sequence"/>
</dbReference>
<dbReference type="InterPro" id="IPR007560">
    <property type="entry name" value="Restrct_endonuc_IV_Mrr"/>
</dbReference>
<dbReference type="EMBL" id="CABVJG010000014">
    <property type="protein sequence ID" value="VVQ18796.1"/>
    <property type="molecule type" value="Genomic_DNA"/>
</dbReference>
<sequence>MSYQFYGANAPKSISCINVEPFLDKLSEITENFTAIPEQFFKVWNAIWWIDVTSDFSEFKEKLAEYALLCQLPPDLEQYLDCEVSKLTIDQCFHVLMTLVESENVAETFEKYTDPESFKWYMDSFNLYRNGDLSEDVLERMSKGFRDFCNEIGHFQTALKSIVPKRDSIIQFFSTQNIRYATGELNFDKILKVMKSQFGEPHNGYIVYKGVIIERLLGQSSNIVVKPSSNAVGLSLEKAVFELYRVIGYAVSETSASGDFGIDILAQSNTEKIGIQCKNYAGTVGVEAVMQVHSGGHYYGCTRFIVYSASGFTPAALEMASKLKVELLIYKGA</sequence>